<proteinExistence type="predicted"/>
<dbReference type="EMBL" id="MJFZ01000214">
    <property type="protein sequence ID" value="RAW34076.1"/>
    <property type="molecule type" value="Genomic_DNA"/>
</dbReference>
<feature type="compositionally biased region" description="Polar residues" evidence="1">
    <location>
        <begin position="267"/>
        <end position="276"/>
    </location>
</feature>
<feature type="compositionally biased region" description="Polar residues" evidence="1">
    <location>
        <begin position="642"/>
        <end position="652"/>
    </location>
</feature>
<dbReference type="VEuPathDB" id="FungiDB:PC110_g9606"/>
<accession>A0A329SDJ9</accession>
<feature type="compositionally biased region" description="Polar residues" evidence="1">
    <location>
        <begin position="589"/>
        <end position="634"/>
    </location>
</feature>
<name>A0A329SDJ9_9STRA</name>
<evidence type="ECO:0000313" key="3">
    <source>
        <dbReference type="EMBL" id="RAW34076.1"/>
    </source>
</evidence>
<feature type="region of interest" description="Disordered" evidence="1">
    <location>
        <begin position="903"/>
        <end position="938"/>
    </location>
</feature>
<evidence type="ECO:0000256" key="1">
    <source>
        <dbReference type="SAM" id="MobiDB-lite"/>
    </source>
</evidence>
<evidence type="ECO:0000313" key="2">
    <source>
        <dbReference type="EMBL" id="KAG3219803.1"/>
    </source>
</evidence>
<organism evidence="3 4">
    <name type="scientific">Phytophthora cactorum</name>
    <dbReference type="NCBI Taxonomy" id="29920"/>
    <lineage>
        <taxon>Eukaryota</taxon>
        <taxon>Sar</taxon>
        <taxon>Stramenopiles</taxon>
        <taxon>Oomycota</taxon>
        <taxon>Peronosporomycetes</taxon>
        <taxon>Peronosporales</taxon>
        <taxon>Peronosporaceae</taxon>
        <taxon>Phytophthora</taxon>
    </lineage>
</organism>
<dbReference type="Proteomes" id="UP000760860">
    <property type="component" value="Unassembled WGS sequence"/>
</dbReference>
<sequence length="1660" mass="185082">MAASGADNMQTELSADDAALQPPYQGHPKAPVSAQATETSVTDERKRQAARRPTAQRVRTVRLTTQVHPDMLVPYLYGERGGRSINAIVNATGCTIDYCALSPDEPERSPQSHGYTMNFLVSAGSSEMLEDATRQLRKLVDRVQVHLQTKARSRPRGREETEVDDMRQHSYEAGGRRGMMPPRLSEAEASAAVMVSKREAIPDERWTNGEPEEGWDVPMQRVYYAPRVRRERPIYMEVTDVDADEKSEFVMSGRRAAGDSAGPEASYLQQRGQSPSHFVARRRVRRYPDQSRWMPRSYHAQMQEAGYAMYAVASPQGGQEQAQRVPRNRQPRHIYQGAPNHFAQSEYSQYEYDDPDAQNDAGFPDETADLTNENAGTNEPPEFVDVPDLHQPVHRAHPRRTLKRPLSNVRSDGPPPPPIYRQRMPYIYDYAYDEEDDEWMTEDEEMAAGYGYPPQFRPMEIPVVRRRRRFDSVSSQQWSPAGRGHPQMYKRRRIPRGGLSLETDTNVDPGFEASDREHVILASSRTRASLMDQLDEVAENPSTETYPGQARGVANRVEIPTEDGSTASNGSDTNAGNAVVDGDNRDTPANDNVATENTGEVLIDSSSRQPDSVVQDPTSNSSGEVFSHSTNGKTSAGEHPQQRVSAGSNAQSEVMPLDPIEETATVVSPQRSVAASRVLTRKSPESRVASPPSSAVNDISSNVLCAPESTMNIPAGRSESVEVVASDCEGSPEHLLPVQAAIVPEADAQQGSSSDELQHTQPLTEVTTPVEHVVTDTIRINNYVIASLERANKVEADFVVAKTSLSVQEDRFRQRENNSKSHRRLTVLCSIVYDLQCQLSSHSCGMNESCKQELLGKLDSYLENLFTESEQTLEERVVVLQAGLEHVLATDGLPVLNRVVKTKPAASRHDNIPNSKSFTPPRPIEQNHDKSDDAVGMDWEDDGWFEESAPTDPVSDEDQENFVAHISPKKSNLKFEGDFLAVKLEEGASPRWPRELPPFVWSLLARVISSDPQSYVMRATHKRLMDEIAKGDPYYYLHPTAISKDTDMSSPSPSSPSQPCEFGCRGASALKWERKLVSQISSRMKSFDNVAYSLARSSGGKEVLNRKKMNSIIRKLHLVAMQLHSLVSHLYCVKGQATCKEVDSLPVALNNSHFERKMGVYKSRLKLVVPHKYQQQTQQQQTSASEPAEELLRDTYEFFPELLLCVDIWGYNYRESQAKRNNSKSLLGDQLAGSGALFPLGFFRQVESLAFDFEHDSNGLLRCICDELLNIVCLWNDFKWTDNLETVALDRVVSFETDVTASIVKILELYAHHLQALWAVRLLDEPEQLRSVHFTQLNAYYSDRSQGSLNTAGSQPGDGLNPDTNTVDRLVADEIVEQRLAEEYWNRKVTALSVHSPDDDAMGVDDGDPNSAQLLSAEAISSWDQQTLVSYLLRWSDVYAIRSDVNALSAVTNHMLKHEVHKYRFMSGNGNAEPIGSKPVVDPATRHLLAAVSRAQMLIRDALIGSEKLALHSASNQLPDERKHSIYAETGEASGAAQDTSPPSDKSAEVTPYSNDVAHNNAASDPEPCLNDEQANESNAADSHAIDAQEDVNLDAQEQPELKDLVQLLAVTKQDMQELCGHRPRSARMREKVQTQSLQLARQTVEIFRNIRNMYESQRR</sequence>
<evidence type="ECO:0000313" key="4">
    <source>
        <dbReference type="Proteomes" id="UP000251314"/>
    </source>
</evidence>
<feature type="region of interest" description="Disordered" evidence="1">
    <location>
        <begin position="561"/>
        <end position="696"/>
    </location>
</feature>
<protein>
    <submittedName>
        <fullName evidence="3">Uncharacterized protein</fullName>
    </submittedName>
</protein>
<comment type="caution">
    <text evidence="3">The sequence shown here is derived from an EMBL/GenBank/DDBJ whole genome shotgun (WGS) entry which is preliminary data.</text>
</comment>
<feature type="region of interest" description="Disordered" evidence="1">
    <location>
        <begin position="1532"/>
        <end position="1582"/>
    </location>
</feature>
<feature type="compositionally biased region" description="Polar residues" evidence="1">
    <location>
        <begin position="563"/>
        <end position="576"/>
    </location>
</feature>
<gene>
    <name evidence="3" type="ORF">PC110_g9606</name>
    <name evidence="2" type="ORF">PC129_g9436</name>
</gene>
<feature type="region of interest" description="Disordered" evidence="1">
    <location>
        <begin position="1"/>
        <end position="56"/>
    </location>
</feature>
<feature type="region of interest" description="Disordered" evidence="1">
    <location>
        <begin position="256"/>
        <end position="276"/>
    </location>
</feature>
<reference evidence="2" key="2">
    <citation type="submission" date="2018-05" db="EMBL/GenBank/DDBJ databases">
        <title>Effector identification in a new, highly contiguous assembly of the strawberry crown rot pathogen Phytophthora cactorum.</title>
        <authorList>
            <person name="Armitage A.D."/>
            <person name="Nellist C.F."/>
            <person name="Bates H."/>
            <person name="Vickerstaff R.J."/>
            <person name="Harrison R.J."/>
        </authorList>
    </citation>
    <scope>NUCLEOTIDE SEQUENCE</scope>
    <source>
        <strain evidence="2">P421</strain>
    </source>
</reference>
<dbReference type="EMBL" id="RCMV01000295">
    <property type="protein sequence ID" value="KAG3219803.1"/>
    <property type="molecule type" value="Genomic_DNA"/>
</dbReference>
<reference evidence="3 4" key="1">
    <citation type="submission" date="2018-01" db="EMBL/GenBank/DDBJ databases">
        <title>Draft genome of the strawberry crown rot pathogen Phytophthora cactorum.</title>
        <authorList>
            <person name="Armitage A.D."/>
            <person name="Lysoe E."/>
            <person name="Nellist C.F."/>
            <person name="Harrison R.J."/>
            <person name="Brurberg M.B."/>
        </authorList>
    </citation>
    <scope>NUCLEOTIDE SEQUENCE [LARGE SCALE GENOMIC DNA]</scope>
    <source>
        <strain evidence="3 4">10300</strain>
    </source>
</reference>
<feature type="compositionally biased region" description="Polar residues" evidence="1">
    <location>
        <begin position="1552"/>
        <end position="1563"/>
    </location>
</feature>
<keyword evidence="4" id="KW-1185">Reference proteome</keyword>
<dbReference type="Proteomes" id="UP000251314">
    <property type="component" value="Unassembled WGS sequence"/>
</dbReference>
<dbReference type="OrthoDB" id="114791at2759"/>